<protein>
    <recommendedName>
        <fullName evidence="8">Glutamate 5-kinase</fullName>
        <ecNumber evidence="8">2.7.2.11</ecNumber>
    </recommendedName>
    <alternativeName>
        <fullName evidence="8">Gamma-glutamyl kinase</fullName>
        <shortName evidence="8">GK</shortName>
    </alternativeName>
</protein>
<evidence type="ECO:0000256" key="2">
    <source>
        <dbReference type="ARBA" id="ARBA00022605"/>
    </source>
</evidence>
<dbReference type="InterPro" id="IPR001048">
    <property type="entry name" value="Asp/Glu/Uridylate_kinase"/>
</dbReference>
<evidence type="ECO:0000256" key="4">
    <source>
        <dbReference type="ARBA" id="ARBA00022679"/>
    </source>
</evidence>
<dbReference type="UniPathway" id="UPA00098">
    <property type="reaction ID" value="UER00359"/>
</dbReference>
<dbReference type="PANTHER" id="PTHR43654:SF1">
    <property type="entry name" value="ISOPENTENYL PHOSPHATE KINASE"/>
    <property type="match status" value="1"/>
</dbReference>
<keyword evidence="6 8" id="KW-0418">Kinase</keyword>
<sequence>MKKAKQRIVVKVGSSSLAAAQGGCDPVKMSRLVAAISLLRKQGHEIVLVSSGAVASGYRMLGYQQRPRTLVAKQAAAAIGQSMLMQKYTDLFAEHDCTIAQILLTRGDFSDRERYQHAFETLSLLLSKKVVPIINENDTVSVAELTFGDNDMLGALVAGLVHADLYIILTDTNGLYDKDPRKHENASRIPYLDSITPDIEALAGDAGSLGTGGMRSKLIAAKTAQSLGLPSFIGCMTDETDLLSIVAGEGNGTYIGYLEDMESLPALPTRKQWIALHSPTSGQIYVDSGAADAILQNQRSLLIAGIKNVGGDFLQGDVVEVFTEDETLIGRGISRFDASALRSVLSPEGTLRRNGTVIHRDQWACAHTISATKRS</sequence>
<feature type="binding site" evidence="8">
    <location>
        <position position="11"/>
    </location>
    <ligand>
        <name>ATP</name>
        <dbReference type="ChEBI" id="CHEBI:30616"/>
    </ligand>
</feature>
<dbReference type="GO" id="GO:0055129">
    <property type="term" value="P:L-proline biosynthetic process"/>
    <property type="evidence" value="ECO:0007669"/>
    <property type="project" value="UniProtKB-UniRule"/>
</dbReference>
<comment type="function">
    <text evidence="8">Catalyzes the transfer of a phosphate group to glutamate to form L-glutamate 5-phosphate.</text>
</comment>
<dbReference type="GO" id="GO:0004349">
    <property type="term" value="F:glutamate 5-kinase activity"/>
    <property type="evidence" value="ECO:0007669"/>
    <property type="project" value="UniProtKB-UniRule"/>
</dbReference>
<dbReference type="HAMAP" id="MF_00456">
    <property type="entry name" value="ProB"/>
    <property type="match status" value="1"/>
</dbReference>
<evidence type="ECO:0000313" key="11">
    <source>
        <dbReference type="Proteomes" id="UP000271031"/>
    </source>
</evidence>
<dbReference type="PIRSF" id="PIRSF000729">
    <property type="entry name" value="GK"/>
    <property type="match status" value="1"/>
</dbReference>
<dbReference type="PRINTS" id="PR00474">
    <property type="entry name" value="GLU5KINASE"/>
</dbReference>
<dbReference type="Proteomes" id="UP000271031">
    <property type="component" value="Unassembled WGS sequence"/>
</dbReference>
<dbReference type="NCBIfam" id="TIGR01027">
    <property type="entry name" value="proB"/>
    <property type="match status" value="1"/>
</dbReference>
<evidence type="ECO:0000256" key="1">
    <source>
        <dbReference type="ARBA" id="ARBA00022490"/>
    </source>
</evidence>
<dbReference type="CDD" id="cd04242">
    <property type="entry name" value="AAK_G5K_ProB"/>
    <property type="match status" value="1"/>
</dbReference>
<comment type="subcellular location">
    <subcellularLocation>
        <location evidence="8">Cytoplasm</location>
    </subcellularLocation>
</comment>
<dbReference type="InterPro" id="IPR015947">
    <property type="entry name" value="PUA-like_sf"/>
</dbReference>
<dbReference type="Gene3D" id="2.30.130.10">
    <property type="entry name" value="PUA domain"/>
    <property type="match status" value="1"/>
</dbReference>
<dbReference type="InterPro" id="IPR041739">
    <property type="entry name" value="G5K_ProB"/>
</dbReference>
<evidence type="ECO:0000259" key="9">
    <source>
        <dbReference type="SMART" id="SM00359"/>
    </source>
</evidence>
<dbReference type="InterPro" id="IPR005715">
    <property type="entry name" value="Glu_5kinase/COase_Synthase"/>
</dbReference>
<dbReference type="FunFam" id="3.40.1160.10:FF:000018">
    <property type="entry name" value="Glutamate 5-kinase"/>
    <property type="match status" value="1"/>
</dbReference>
<dbReference type="GO" id="GO:0005524">
    <property type="term" value="F:ATP binding"/>
    <property type="evidence" value="ECO:0007669"/>
    <property type="project" value="UniProtKB-KW"/>
</dbReference>
<comment type="catalytic activity">
    <reaction evidence="8">
        <text>L-glutamate + ATP = L-glutamyl 5-phosphate + ADP</text>
        <dbReference type="Rhea" id="RHEA:14877"/>
        <dbReference type="ChEBI" id="CHEBI:29985"/>
        <dbReference type="ChEBI" id="CHEBI:30616"/>
        <dbReference type="ChEBI" id="CHEBI:58274"/>
        <dbReference type="ChEBI" id="CHEBI:456216"/>
        <dbReference type="EC" id="2.7.2.11"/>
    </reaction>
</comment>
<feature type="domain" description="PUA" evidence="9">
    <location>
        <begin position="282"/>
        <end position="359"/>
    </location>
</feature>
<dbReference type="GO" id="GO:0003723">
    <property type="term" value="F:RNA binding"/>
    <property type="evidence" value="ECO:0007669"/>
    <property type="project" value="InterPro"/>
</dbReference>
<dbReference type="AlphaFoldDB" id="A0A3M8DEZ9"/>
<feature type="binding site" evidence="8">
    <location>
        <position position="51"/>
    </location>
    <ligand>
        <name>substrate</name>
    </ligand>
</feature>
<dbReference type="InterPro" id="IPR036974">
    <property type="entry name" value="PUA_sf"/>
</dbReference>
<gene>
    <name evidence="8" type="primary">proB</name>
    <name evidence="10" type="ORF">EDM56_18060</name>
</gene>
<dbReference type="SMART" id="SM00359">
    <property type="entry name" value="PUA"/>
    <property type="match status" value="1"/>
</dbReference>
<evidence type="ECO:0000256" key="8">
    <source>
        <dbReference type="HAMAP-Rule" id="MF_00456"/>
    </source>
</evidence>
<evidence type="ECO:0000256" key="3">
    <source>
        <dbReference type="ARBA" id="ARBA00022650"/>
    </source>
</evidence>
<name>A0A3M8DEZ9_9BACL</name>
<dbReference type="PROSITE" id="PS00902">
    <property type="entry name" value="GLUTAMATE_5_KINASE"/>
    <property type="match status" value="1"/>
</dbReference>
<dbReference type="InterPro" id="IPR019797">
    <property type="entry name" value="Glutamate_5-kinase_CS"/>
</dbReference>
<dbReference type="PROSITE" id="PS50890">
    <property type="entry name" value="PUA"/>
    <property type="match status" value="1"/>
</dbReference>
<keyword evidence="5 8" id="KW-0547">Nucleotide-binding</keyword>
<dbReference type="Pfam" id="PF00696">
    <property type="entry name" value="AA_kinase"/>
    <property type="match status" value="1"/>
</dbReference>
<dbReference type="EC" id="2.7.2.11" evidence="8"/>
<dbReference type="InterPro" id="IPR011529">
    <property type="entry name" value="Glu_5kinase"/>
</dbReference>
<feature type="binding site" evidence="8">
    <location>
        <position position="138"/>
    </location>
    <ligand>
        <name>substrate</name>
    </ligand>
</feature>
<feature type="binding site" evidence="8">
    <location>
        <position position="150"/>
    </location>
    <ligand>
        <name>substrate</name>
    </ligand>
</feature>
<comment type="pathway">
    <text evidence="8">Amino-acid biosynthesis; L-proline biosynthesis; L-glutamate 5-semialdehyde from L-glutamate: step 1/2.</text>
</comment>
<keyword evidence="2 8" id="KW-0028">Amino-acid biosynthesis</keyword>
<comment type="caution">
    <text evidence="10">The sequence shown here is derived from an EMBL/GenBank/DDBJ whole genome shotgun (WGS) entry which is preliminary data.</text>
</comment>
<keyword evidence="1 8" id="KW-0963">Cytoplasm</keyword>
<keyword evidence="3 8" id="KW-0641">Proline biosynthesis</keyword>
<dbReference type="SUPFAM" id="SSF88697">
    <property type="entry name" value="PUA domain-like"/>
    <property type="match status" value="1"/>
</dbReference>
<dbReference type="CDD" id="cd21157">
    <property type="entry name" value="PUA_G5K"/>
    <property type="match status" value="1"/>
</dbReference>
<evidence type="ECO:0000313" key="10">
    <source>
        <dbReference type="EMBL" id="RNB85905.1"/>
    </source>
</evidence>
<dbReference type="InterPro" id="IPR036393">
    <property type="entry name" value="AceGlu_kinase-like_sf"/>
</dbReference>
<proteinExistence type="inferred from homology"/>
<feature type="binding site" evidence="8">
    <location>
        <begin position="211"/>
        <end position="217"/>
    </location>
    <ligand>
        <name>ATP</name>
        <dbReference type="ChEBI" id="CHEBI:30616"/>
    </ligand>
</feature>
<dbReference type="InterPro" id="IPR002478">
    <property type="entry name" value="PUA"/>
</dbReference>
<accession>A0A3M8DEZ9</accession>
<dbReference type="RefSeq" id="WP_122919317.1">
    <property type="nucleotide sequence ID" value="NZ_RHHQ01000013.1"/>
</dbReference>
<dbReference type="OrthoDB" id="9804434at2"/>
<keyword evidence="4 8" id="KW-0808">Transferase</keyword>
<organism evidence="10 11">
    <name type="scientific">Brevibacillus fluminis</name>
    <dbReference type="NCBI Taxonomy" id="511487"/>
    <lineage>
        <taxon>Bacteria</taxon>
        <taxon>Bacillati</taxon>
        <taxon>Bacillota</taxon>
        <taxon>Bacilli</taxon>
        <taxon>Bacillales</taxon>
        <taxon>Paenibacillaceae</taxon>
        <taxon>Brevibacillus</taxon>
    </lineage>
</organism>
<evidence type="ECO:0000256" key="7">
    <source>
        <dbReference type="ARBA" id="ARBA00022840"/>
    </source>
</evidence>
<dbReference type="SUPFAM" id="SSF53633">
    <property type="entry name" value="Carbamate kinase-like"/>
    <property type="match status" value="1"/>
</dbReference>
<keyword evidence="11" id="KW-1185">Reference proteome</keyword>
<dbReference type="Gene3D" id="3.40.1160.10">
    <property type="entry name" value="Acetylglutamate kinase-like"/>
    <property type="match status" value="1"/>
</dbReference>
<dbReference type="GO" id="GO:0005829">
    <property type="term" value="C:cytosol"/>
    <property type="evidence" value="ECO:0007669"/>
    <property type="project" value="TreeGrafter"/>
</dbReference>
<evidence type="ECO:0000256" key="5">
    <source>
        <dbReference type="ARBA" id="ARBA00022741"/>
    </source>
</evidence>
<dbReference type="EMBL" id="RHHQ01000013">
    <property type="protein sequence ID" value="RNB85905.1"/>
    <property type="molecule type" value="Genomic_DNA"/>
</dbReference>
<comment type="similarity">
    <text evidence="8">Belongs to the glutamate 5-kinase family.</text>
</comment>
<feature type="binding site" evidence="8">
    <location>
        <begin position="170"/>
        <end position="171"/>
    </location>
    <ligand>
        <name>ATP</name>
        <dbReference type="ChEBI" id="CHEBI:30616"/>
    </ligand>
</feature>
<evidence type="ECO:0000256" key="6">
    <source>
        <dbReference type="ARBA" id="ARBA00022777"/>
    </source>
</evidence>
<dbReference type="Pfam" id="PF01472">
    <property type="entry name" value="PUA"/>
    <property type="match status" value="1"/>
</dbReference>
<reference evidence="10 11" key="1">
    <citation type="submission" date="2018-10" db="EMBL/GenBank/DDBJ databases">
        <title>Phylogenomics of Brevibacillus.</title>
        <authorList>
            <person name="Dunlap C."/>
        </authorList>
    </citation>
    <scope>NUCLEOTIDE SEQUENCE [LARGE SCALE GENOMIC DNA]</scope>
    <source>
        <strain evidence="10 11">JCM 15716</strain>
    </source>
</reference>
<dbReference type="PANTHER" id="PTHR43654">
    <property type="entry name" value="GLUTAMATE 5-KINASE"/>
    <property type="match status" value="1"/>
</dbReference>
<keyword evidence="7 8" id="KW-0067">ATP-binding</keyword>
<dbReference type="InterPro" id="IPR001057">
    <property type="entry name" value="Glu/AcGlu_kinase"/>
</dbReference>